<evidence type="ECO:0000256" key="1">
    <source>
        <dbReference type="SAM" id="MobiDB-lite"/>
    </source>
</evidence>
<accession>A0AAV7VL38</accession>
<feature type="region of interest" description="Disordered" evidence="1">
    <location>
        <begin position="1"/>
        <end position="44"/>
    </location>
</feature>
<feature type="compositionally biased region" description="Basic residues" evidence="1">
    <location>
        <begin position="10"/>
        <end position="34"/>
    </location>
</feature>
<evidence type="ECO:0000313" key="2">
    <source>
        <dbReference type="EMBL" id="KAJ1201636.1"/>
    </source>
</evidence>
<reference evidence="2" key="1">
    <citation type="journal article" date="2022" name="bioRxiv">
        <title>Sequencing and chromosome-scale assembly of the giantPleurodeles waltlgenome.</title>
        <authorList>
            <person name="Brown T."/>
            <person name="Elewa A."/>
            <person name="Iarovenko S."/>
            <person name="Subramanian E."/>
            <person name="Araus A.J."/>
            <person name="Petzold A."/>
            <person name="Susuki M."/>
            <person name="Suzuki K.-i.T."/>
            <person name="Hayashi T."/>
            <person name="Toyoda A."/>
            <person name="Oliveira C."/>
            <person name="Osipova E."/>
            <person name="Leigh N.D."/>
            <person name="Simon A."/>
            <person name="Yun M.H."/>
        </authorList>
    </citation>
    <scope>NUCLEOTIDE SEQUENCE</scope>
    <source>
        <strain evidence="2">20211129_DDA</strain>
        <tissue evidence="2">Liver</tissue>
    </source>
</reference>
<name>A0AAV7VL38_PLEWA</name>
<keyword evidence="3" id="KW-1185">Reference proteome</keyword>
<protein>
    <submittedName>
        <fullName evidence="2">Uncharacterized protein</fullName>
    </submittedName>
</protein>
<dbReference type="AlphaFoldDB" id="A0AAV7VL38"/>
<comment type="caution">
    <text evidence="2">The sequence shown here is derived from an EMBL/GenBank/DDBJ whole genome shotgun (WGS) entry which is preliminary data.</text>
</comment>
<sequence length="94" mass="10034">MLGDSDAQKRNKINKTKRVKNTPLTRRRGLRPVSKRPSLGGTKVSAGVAVGCRPERLLGRSAERGLCGATGSSAAEIGPLQRLAPRFATTPEPR</sequence>
<evidence type="ECO:0000313" key="3">
    <source>
        <dbReference type="Proteomes" id="UP001066276"/>
    </source>
</evidence>
<dbReference type="EMBL" id="JANPWB010000003">
    <property type="protein sequence ID" value="KAJ1201636.1"/>
    <property type="molecule type" value="Genomic_DNA"/>
</dbReference>
<dbReference type="Proteomes" id="UP001066276">
    <property type="component" value="Chromosome 2_1"/>
</dbReference>
<organism evidence="2 3">
    <name type="scientific">Pleurodeles waltl</name>
    <name type="common">Iberian ribbed newt</name>
    <dbReference type="NCBI Taxonomy" id="8319"/>
    <lineage>
        <taxon>Eukaryota</taxon>
        <taxon>Metazoa</taxon>
        <taxon>Chordata</taxon>
        <taxon>Craniata</taxon>
        <taxon>Vertebrata</taxon>
        <taxon>Euteleostomi</taxon>
        <taxon>Amphibia</taxon>
        <taxon>Batrachia</taxon>
        <taxon>Caudata</taxon>
        <taxon>Salamandroidea</taxon>
        <taxon>Salamandridae</taxon>
        <taxon>Pleurodelinae</taxon>
        <taxon>Pleurodeles</taxon>
    </lineage>
</organism>
<proteinExistence type="predicted"/>
<gene>
    <name evidence="2" type="ORF">NDU88_005442</name>
</gene>